<organism evidence="1 2">
    <name type="scientific">Olea europaea subsp. europaea</name>
    <dbReference type="NCBI Taxonomy" id="158383"/>
    <lineage>
        <taxon>Eukaryota</taxon>
        <taxon>Viridiplantae</taxon>
        <taxon>Streptophyta</taxon>
        <taxon>Embryophyta</taxon>
        <taxon>Tracheophyta</taxon>
        <taxon>Spermatophyta</taxon>
        <taxon>Magnoliopsida</taxon>
        <taxon>eudicotyledons</taxon>
        <taxon>Gunneridae</taxon>
        <taxon>Pentapetalae</taxon>
        <taxon>asterids</taxon>
        <taxon>lamiids</taxon>
        <taxon>Lamiales</taxon>
        <taxon>Oleaceae</taxon>
        <taxon>Oleeae</taxon>
        <taxon>Olea</taxon>
    </lineage>
</organism>
<dbReference type="AlphaFoldDB" id="A0A8S0SDF8"/>
<sequence length="79" mass="7940">MPTPSIIDFAPPGPLAANGKLNQGGEVQVEVVSHVPVAVAVVGGAAVGCHHIGFLAAADDAFIVPPHVATQSRPVEKVL</sequence>
<dbReference type="Proteomes" id="UP000594638">
    <property type="component" value="Unassembled WGS sequence"/>
</dbReference>
<comment type="caution">
    <text evidence="1">The sequence shown here is derived from an EMBL/GenBank/DDBJ whole genome shotgun (WGS) entry which is preliminary data.</text>
</comment>
<dbReference type="EMBL" id="CACTIH010004138">
    <property type="protein sequence ID" value="CAA2989708.1"/>
    <property type="molecule type" value="Genomic_DNA"/>
</dbReference>
<evidence type="ECO:0000313" key="1">
    <source>
        <dbReference type="EMBL" id="CAA2989708.1"/>
    </source>
</evidence>
<dbReference type="Gramene" id="OE9A015537T1">
    <property type="protein sequence ID" value="OE9A015537C1"/>
    <property type="gene ID" value="OE9A015537"/>
</dbReference>
<reference evidence="1 2" key="1">
    <citation type="submission" date="2019-12" db="EMBL/GenBank/DDBJ databases">
        <authorList>
            <person name="Alioto T."/>
            <person name="Alioto T."/>
            <person name="Gomez Garrido J."/>
        </authorList>
    </citation>
    <scope>NUCLEOTIDE SEQUENCE [LARGE SCALE GENOMIC DNA]</scope>
</reference>
<accession>A0A8S0SDF8</accession>
<keyword evidence="2" id="KW-1185">Reference proteome</keyword>
<evidence type="ECO:0000313" key="2">
    <source>
        <dbReference type="Proteomes" id="UP000594638"/>
    </source>
</evidence>
<protein>
    <submittedName>
        <fullName evidence="1">Uncharacterized protein</fullName>
    </submittedName>
</protein>
<proteinExistence type="predicted"/>
<gene>
    <name evidence="1" type="ORF">OLEA9_A015537</name>
</gene>
<name>A0A8S0SDF8_OLEEU</name>